<evidence type="ECO:0000313" key="9">
    <source>
        <dbReference type="Proteomes" id="UP000014393"/>
    </source>
</evidence>
<protein>
    <recommendedName>
        <fullName evidence="4">Phosphate-binding protein</fullName>
    </recommendedName>
</protein>
<dbReference type="PIRSF" id="PIRSF002756">
    <property type="entry name" value="PstS"/>
    <property type="match status" value="1"/>
</dbReference>
<evidence type="ECO:0000256" key="6">
    <source>
        <dbReference type="SAM" id="SignalP"/>
    </source>
</evidence>
<feature type="compositionally biased region" description="Polar residues" evidence="5">
    <location>
        <begin position="28"/>
        <end position="54"/>
    </location>
</feature>
<dbReference type="EMBL" id="AGWM01000007">
    <property type="protein sequence ID" value="EPD27268.1"/>
    <property type="molecule type" value="Genomic_DNA"/>
</dbReference>
<evidence type="ECO:0000256" key="2">
    <source>
        <dbReference type="ARBA" id="ARBA00022448"/>
    </source>
</evidence>
<dbReference type="AlphaFoldDB" id="S2VII2"/>
<dbReference type="PANTHER" id="PTHR42996:SF1">
    <property type="entry name" value="PHOSPHATE-BINDING PROTEIN PSTS"/>
    <property type="match status" value="1"/>
</dbReference>
<dbReference type="eggNOG" id="COG0226">
    <property type="taxonomic scope" value="Bacteria"/>
</dbReference>
<dbReference type="InterPro" id="IPR024370">
    <property type="entry name" value="PBP_domain"/>
</dbReference>
<evidence type="ECO:0000256" key="4">
    <source>
        <dbReference type="PIRNR" id="PIRNR002756"/>
    </source>
</evidence>
<reference evidence="8 9" key="1">
    <citation type="submission" date="2013-05" db="EMBL/GenBank/DDBJ databases">
        <title>The Genome Sequence of Actinobaculum schaalii FB123-CNA2.</title>
        <authorList>
            <consortium name="The Broad Institute Genomics Platform"/>
            <person name="Earl A."/>
            <person name="Ward D."/>
            <person name="Feldgarden M."/>
            <person name="Gevers D."/>
            <person name="Saerens B."/>
            <person name="Vaneechoutte M."/>
            <person name="Walker B."/>
            <person name="Young S."/>
            <person name="Zeng Q."/>
            <person name="Gargeya S."/>
            <person name="Fitzgerald M."/>
            <person name="Haas B."/>
            <person name="Abouelleil A."/>
            <person name="Allen A.W."/>
            <person name="Alvarado L."/>
            <person name="Arachchi H.M."/>
            <person name="Berlin A.M."/>
            <person name="Chapman S.B."/>
            <person name="Gainer-Dewar J."/>
            <person name="Goldberg J."/>
            <person name="Griggs A."/>
            <person name="Gujja S."/>
            <person name="Hansen M."/>
            <person name="Howarth C."/>
            <person name="Imamovic A."/>
            <person name="Ireland A."/>
            <person name="Larimer J."/>
            <person name="McCowan C."/>
            <person name="Murphy C."/>
            <person name="Pearson M."/>
            <person name="Poon T.W."/>
            <person name="Priest M."/>
            <person name="Roberts A."/>
            <person name="Saif S."/>
            <person name="Shea T."/>
            <person name="Sisk P."/>
            <person name="Sykes S."/>
            <person name="Wortman J."/>
            <person name="Nusbaum C."/>
            <person name="Birren B."/>
        </authorList>
    </citation>
    <scope>NUCLEOTIDE SEQUENCE [LARGE SCALE GENOMIC DNA]</scope>
    <source>
        <strain evidence="8 9">FB123-CNA-2</strain>
    </source>
</reference>
<dbReference type="CDD" id="cd13565">
    <property type="entry name" value="PBP2_PstS"/>
    <property type="match status" value="1"/>
</dbReference>
<proteinExistence type="inferred from homology"/>
<keyword evidence="9" id="KW-1185">Reference proteome</keyword>
<dbReference type="PANTHER" id="PTHR42996">
    <property type="entry name" value="PHOSPHATE-BINDING PROTEIN PSTS"/>
    <property type="match status" value="1"/>
</dbReference>
<evidence type="ECO:0000256" key="3">
    <source>
        <dbReference type="ARBA" id="ARBA00022592"/>
    </source>
</evidence>
<evidence type="ECO:0000256" key="5">
    <source>
        <dbReference type="SAM" id="MobiDB-lite"/>
    </source>
</evidence>
<accession>S2VII2</accession>
<name>S2VII2_9ACTO</name>
<feature type="chain" id="PRO_5039602242" description="Phosphate-binding protein" evidence="6">
    <location>
        <begin position="24"/>
        <end position="373"/>
    </location>
</feature>
<dbReference type="NCBIfam" id="TIGR00975">
    <property type="entry name" value="3a0107s03"/>
    <property type="match status" value="1"/>
</dbReference>
<dbReference type="HOGENOM" id="CLU_034528_0_0_11"/>
<dbReference type="Gene3D" id="3.40.190.10">
    <property type="entry name" value="Periplasmic binding protein-like II"/>
    <property type="match status" value="2"/>
</dbReference>
<evidence type="ECO:0000313" key="8">
    <source>
        <dbReference type="EMBL" id="EPD27268.1"/>
    </source>
</evidence>
<dbReference type="OrthoDB" id="9801510at2"/>
<dbReference type="Pfam" id="PF12849">
    <property type="entry name" value="PBP_like_2"/>
    <property type="match status" value="1"/>
</dbReference>
<dbReference type="InterPro" id="IPR050962">
    <property type="entry name" value="Phosphate-bind_PstS"/>
</dbReference>
<evidence type="ECO:0000256" key="1">
    <source>
        <dbReference type="ARBA" id="ARBA00008725"/>
    </source>
</evidence>
<dbReference type="InterPro" id="IPR005673">
    <property type="entry name" value="ABC_phos-bd_PstS"/>
</dbReference>
<feature type="domain" description="PBP" evidence="7">
    <location>
        <begin position="45"/>
        <end position="342"/>
    </location>
</feature>
<dbReference type="SUPFAM" id="SSF53850">
    <property type="entry name" value="Periplasmic binding protein-like II"/>
    <property type="match status" value="1"/>
</dbReference>
<organism evidence="8 9">
    <name type="scientific">Actinotignum schaalii FB123-CNA-2</name>
    <dbReference type="NCBI Taxonomy" id="883067"/>
    <lineage>
        <taxon>Bacteria</taxon>
        <taxon>Bacillati</taxon>
        <taxon>Actinomycetota</taxon>
        <taxon>Actinomycetes</taxon>
        <taxon>Actinomycetales</taxon>
        <taxon>Actinomycetaceae</taxon>
        <taxon>Actinotignum</taxon>
    </lineage>
</organism>
<gene>
    <name evidence="8" type="ORF">HMPREF9237_00626</name>
</gene>
<keyword evidence="2 4" id="KW-0813">Transport</keyword>
<dbReference type="STRING" id="59505.FB03_05695"/>
<dbReference type="GO" id="GO:0035435">
    <property type="term" value="P:phosphate ion transmembrane transport"/>
    <property type="evidence" value="ECO:0007669"/>
    <property type="project" value="InterPro"/>
</dbReference>
<feature type="signal peptide" evidence="6">
    <location>
        <begin position="1"/>
        <end position="23"/>
    </location>
</feature>
<comment type="similarity">
    <text evidence="1 4">Belongs to the PstS family.</text>
</comment>
<keyword evidence="3 4" id="KW-0592">Phosphate transport</keyword>
<dbReference type="PATRIC" id="fig|883067.3.peg.617"/>
<evidence type="ECO:0000259" key="7">
    <source>
        <dbReference type="Pfam" id="PF12849"/>
    </source>
</evidence>
<keyword evidence="6" id="KW-0732">Signal</keyword>
<dbReference type="PROSITE" id="PS51257">
    <property type="entry name" value="PROKAR_LIPOPROTEIN"/>
    <property type="match status" value="1"/>
</dbReference>
<comment type="caution">
    <text evidence="8">The sequence shown here is derived from an EMBL/GenBank/DDBJ whole genome shotgun (WGS) entry which is preliminary data.</text>
</comment>
<dbReference type="GO" id="GO:0042301">
    <property type="term" value="F:phosphate ion binding"/>
    <property type="evidence" value="ECO:0007669"/>
    <property type="project" value="InterPro"/>
</dbReference>
<dbReference type="Proteomes" id="UP000014393">
    <property type="component" value="Unassembled WGS sequence"/>
</dbReference>
<dbReference type="GO" id="GO:0043190">
    <property type="term" value="C:ATP-binding cassette (ABC) transporter complex"/>
    <property type="evidence" value="ECO:0007669"/>
    <property type="project" value="InterPro"/>
</dbReference>
<feature type="region of interest" description="Disordered" evidence="5">
    <location>
        <begin position="28"/>
        <end position="63"/>
    </location>
</feature>
<sequence>MKTMKISALAGATALALTLSACGGDATTSATTEAAKGDTTTQAADSGSNLSGTISGSGASSQQKAQQAWRDNFTIANSGVTVNYEPTGSGTGRQQFLSGQVQYAGTDSALKAEELTKVSNACKTDVAVELPVYISPIAIAVNLEGVKELKLDAPTIAKIFSGQIEKWNDPAIAATNSGVKLPDETIIPIHRAEKSGTTGNFQSYLEEAAPEVWTYGSEETWPIQGGQSAESTSGVVQLALSTPNSIIYADYSQIETLTPVKVKVGDEFIGPEPEAAARVVDDSPAAEGATDTLLNKDLKRDGSVKGAYPVVMLSYLIGCQEYKDASTGELVKAFFTYVVSEEGQKAAFAANGGNAPISETLRTQAMAVIDTIK</sequence>